<name>A0A2U1ARP9_9BACT</name>
<accession>A0A2U1ARP9</accession>
<reference evidence="1 2" key="1">
    <citation type="submission" date="2018-04" db="EMBL/GenBank/DDBJ databases">
        <title>Genomic Encyclopedia of Type Strains, Phase IV (KMG-IV): sequencing the most valuable type-strain genomes for metagenomic binning, comparative biology and taxonomic classification.</title>
        <authorList>
            <person name="Goeker M."/>
        </authorList>
    </citation>
    <scope>NUCLEOTIDE SEQUENCE [LARGE SCALE GENOMIC DNA]</scope>
    <source>
        <strain evidence="1 2">DSM 100231</strain>
    </source>
</reference>
<dbReference type="OrthoDB" id="943389at2"/>
<dbReference type="GO" id="GO:0008168">
    <property type="term" value="F:methyltransferase activity"/>
    <property type="evidence" value="ECO:0007669"/>
    <property type="project" value="UniProtKB-KW"/>
</dbReference>
<evidence type="ECO:0000313" key="2">
    <source>
        <dbReference type="Proteomes" id="UP000245466"/>
    </source>
</evidence>
<keyword evidence="2" id="KW-1185">Reference proteome</keyword>
<proteinExistence type="predicted"/>
<evidence type="ECO:0000313" key="1">
    <source>
        <dbReference type="EMBL" id="PVY39031.1"/>
    </source>
</evidence>
<dbReference type="EMBL" id="QEKI01000013">
    <property type="protein sequence ID" value="PVY39031.1"/>
    <property type="molecule type" value="Genomic_DNA"/>
</dbReference>
<dbReference type="Gene3D" id="3.40.50.150">
    <property type="entry name" value="Vaccinia Virus protein VP39"/>
    <property type="match status" value="1"/>
</dbReference>
<keyword evidence="1" id="KW-0489">Methyltransferase</keyword>
<dbReference type="SUPFAM" id="SSF53335">
    <property type="entry name" value="S-adenosyl-L-methionine-dependent methyltransferases"/>
    <property type="match status" value="1"/>
</dbReference>
<dbReference type="AlphaFoldDB" id="A0A2U1ARP9"/>
<comment type="caution">
    <text evidence="1">The sequence shown here is derived from an EMBL/GenBank/DDBJ whole genome shotgun (WGS) entry which is preliminary data.</text>
</comment>
<dbReference type="PANTHER" id="PTHR37909">
    <property type="entry name" value="S-ADENOSYL-L-METHIONINE-DEPENDENT METHYLTRANSFERASES SUPERFAMILY PROTEIN"/>
    <property type="match status" value="1"/>
</dbReference>
<protein>
    <submittedName>
        <fullName evidence="1">Methyltransferase family protein</fullName>
    </submittedName>
</protein>
<dbReference type="GO" id="GO:0032259">
    <property type="term" value="P:methylation"/>
    <property type="evidence" value="ECO:0007669"/>
    <property type="project" value="UniProtKB-KW"/>
</dbReference>
<keyword evidence="1" id="KW-0808">Transferase</keyword>
<dbReference type="InterPro" id="IPR029063">
    <property type="entry name" value="SAM-dependent_MTases_sf"/>
</dbReference>
<dbReference type="Pfam" id="PF13578">
    <property type="entry name" value="Methyltransf_24"/>
    <property type="match status" value="1"/>
</dbReference>
<dbReference type="RefSeq" id="WP_116544532.1">
    <property type="nucleotide sequence ID" value="NZ_QEKI01000013.1"/>
</dbReference>
<gene>
    <name evidence="1" type="ORF">C8E01_11318</name>
</gene>
<dbReference type="PANTHER" id="PTHR37909:SF1">
    <property type="entry name" value="S-ADENOSYL-L-METHIONINE-DEPENDENT METHYLTRANSFERASES SUPERFAMILY PROTEIN"/>
    <property type="match status" value="1"/>
</dbReference>
<organism evidence="1 2">
    <name type="scientific">Pontibacter virosus</name>
    <dbReference type="NCBI Taxonomy" id="1765052"/>
    <lineage>
        <taxon>Bacteria</taxon>
        <taxon>Pseudomonadati</taxon>
        <taxon>Bacteroidota</taxon>
        <taxon>Cytophagia</taxon>
        <taxon>Cytophagales</taxon>
        <taxon>Hymenobacteraceae</taxon>
        <taxon>Pontibacter</taxon>
    </lineage>
</organism>
<sequence>MGEKLELGEEWFSNQKLLSKVLNKYVDKSKPLRFIEIGSWKGRSAIWFLENYLGHEASKIYCIDTWDVSAWNDYNTEKAFIQANAERAAELKVDSLFNIFINNIQAKGFSAKCIPIRKKSVEALQELEDHSFDFAYVDGDHSAQGCYEDLVACWPKVKKGGVMFGDDWTWKDDTDNSYPVKQAANRFAKEFNVSIKPFFKRGNGFYFVKK</sequence>
<dbReference type="Proteomes" id="UP000245466">
    <property type="component" value="Unassembled WGS sequence"/>
</dbReference>